<evidence type="ECO:0000313" key="3">
    <source>
        <dbReference type="Proteomes" id="UP001527052"/>
    </source>
</evidence>
<dbReference type="InterPro" id="IPR041413">
    <property type="entry name" value="MLTR_LBD"/>
</dbReference>
<evidence type="ECO:0000313" key="2">
    <source>
        <dbReference type="EMBL" id="MCY9549992.1"/>
    </source>
</evidence>
<gene>
    <name evidence="2" type="ORF">M5W82_24275</name>
</gene>
<name>A0ABT4EWD7_9BACI</name>
<dbReference type="Pfam" id="PF17765">
    <property type="entry name" value="MLTR_LBD"/>
    <property type="match status" value="1"/>
</dbReference>
<dbReference type="PANTHER" id="PTHR35010">
    <property type="entry name" value="BLL4672 PROTEIN-RELATED"/>
    <property type="match status" value="1"/>
</dbReference>
<comment type="caution">
    <text evidence="2">The sequence shown here is derived from an EMBL/GenBank/DDBJ whole genome shotgun (WGS) entry which is preliminary data.</text>
</comment>
<evidence type="ECO:0000259" key="1">
    <source>
        <dbReference type="Pfam" id="PF17765"/>
    </source>
</evidence>
<dbReference type="EMBL" id="JAMDLZ010000067">
    <property type="protein sequence ID" value="MCY9549992.1"/>
    <property type="molecule type" value="Genomic_DNA"/>
</dbReference>
<dbReference type="Proteomes" id="UP001527052">
    <property type="component" value="Unassembled WGS sequence"/>
</dbReference>
<organism evidence="2 3">
    <name type="scientific">Lysinibacillus xylanilyticus</name>
    <dbReference type="NCBI Taxonomy" id="582475"/>
    <lineage>
        <taxon>Bacteria</taxon>
        <taxon>Bacillati</taxon>
        <taxon>Bacillota</taxon>
        <taxon>Bacilli</taxon>
        <taxon>Bacillales</taxon>
        <taxon>Bacillaceae</taxon>
        <taxon>Lysinibacillus</taxon>
    </lineage>
</organism>
<protein>
    <recommendedName>
        <fullName evidence="1">MmyB-like transcription regulator ligand binding domain-containing protein</fullName>
    </recommendedName>
</protein>
<accession>A0ABT4EWD7</accession>
<dbReference type="Gene3D" id="3.30.450.180">
    <property type="match status" value="1"/>
</dbReference>
<feature type="domain" description="MmyB-like transcription regulator ligand binding" evidence="1">
    <location>
        <begin position="3"/>
        <end position="75"/>
    </location>
</feature>
<reference evidence="2 3" key="1">
    <citation type="submission" date="2022-05" db="EMBL/GenBank/DDBJ databases">
        <title>Genome Sequencing of Bee-Associated Microbes.</title>
        <authorList>
            <person name="Dunlap C."/>
        </authorList>
    </citation>
    <scope>NUCLEOTIDE SEQUENCE [LARGE SCALE GENOMIC DNA]</scope>
    <source>
        <strain evidence="2 3">NRRL BD-083</strain>
    </source>
</reference>
<sequence>MSELERNSVWRIFTSSYLMNLLDQWEEHARRRLAQFRDSHGKYIDDPWWNEMIDKLTEKSVKFREWWPQYEALLKGKRFSTILKSEN</sequence>
<keyword evidence="3" id="KW-1185">Reference proteome</keyword>
<proteinExistence type="predicted"/>